<accession>A0A975BM49</accession>
<gene>
    <name evidence="1" type="ORF">dnm_040350</name>
</gene>
<keyword evidence="2" id="KW-1185">Reference proteome</keyword>
<dbReference type="EMBL" id="CP061800">
    <property type="protein sequence ID" value="QTA87995.1"/>
    <property type="molecule type" value="Genomic_DNA"/>
</dbReference>
<dbReference type="Proteomes" id="UP000663722">
    <property type="component" value="Chromosome"/>
</dbReference>
<sequence>MRWVTLRFTHPTPDVLFLGKCLKDNSINGHELPVTTNDESFTVFPDT</sequence>
<evidence type="ECO:0000313" key="1">
    <source>
        <dbReference type="EMBL" id="QTA87995.1"/>
    </source>
</evidence>
<dbReference type="AlphaFoldDB" id="A0A975BM49"/>
<dbReference type="KEGG" id="dmm:dnm_040350"/>
<evidence type="ECO:0000313" key="2">
    <source>
        <dbReference type="Proteomes" id="UP000663722"/>
    </source>
</evidence>
<proteinExistence type="predicted"/>
<reference evidence="1" key="1">
    <citation type="journal article" date="2021" name="Microb. Physiol.">
        <title>Proteogenomic Insights into the Physiology of Marine, Sulfate-Reducing, Filamentous Desulfonema limicola and Desulfonema magnum.</title>
        <authorList>
            <person name="Schnaars V."/>
            <person name="Wohlbrand L."/>
            <person name="Scheve S."/>
            <person name="Hinrichs C."/>
            <person name="Reinhardt R."/>
            <person name="Rabus R."/>
        </authorList>
    </citation>
    <scope>NUCLEOTIDE SEQUENCE</scope>
    <source>
        <strain evidence="1">4be13</strain>
    </source>
</reference>
<organism evidence="1 2">
    <name type="scientific">Desulfonema magnum</name>
    <dbReference type="NCBI Taxonomy" id="45655"/>
    <lineage>
        <taxon>Bacteria</taxon>
        <taxon>Pseudomonadati</taxon>
        <taxon>Thermodesulfobacteriota</taxon>
        <taxon>Desulfobacteria</taxon>
        <taxon>Desulfobacterales</taxon>
        <taxon>Desulfococcaceae</taxon>
        <taxon>Desulfonema</taxon>
    </lineage>
</organism>
<name>A0A975BM49_9BACT</name>
<protein>
    <submittedName>
        <fullName evidence="1">Uncharacterized protein</fullName>
    </submittedName>
</protein>